<dbReference type="SMART" id="SM00343">
    <property type="entry name" value="ZnF_C2HC"/>
    <property type="match status" value="2"/>
</dbReference>
<feature type="compositionally biased region" description="Basic and acidic residues" evidence="1">
    <location>
        <begin position="304"/>
        <end position="318"/>
    </location>
</feature>
<feature type="domain" description="CCHC-type" evidence="2">
    <location>
        <begin position="398"/>
        <end position="414"/>
    </location>
</feature>
<dbReference type="InterPro" id="IPR001878">
    <property type="entry name" value="Znf_CCHC"/>
</dbReference>
<dbReference type="Gene3D" id="4.10.60.10">
    <property type="entry name" value="Zinc finger, CCHC-type"/>
    <property type="match status" value="1"/>
</dbReference>
<dbReference type="InterPro" id="IPR036875">
    <property type="entry name" value="Znf_CCHC_sf"/>
</dbReference>
<organism evidence="3 4">
    <name type="scientific">Miscanthus lutarioriparius</name>
    <dbReference type="NCBI Taxonomy" id="422564"/>
    <lineage>
        <taxon>Eukaryota</taxon>
        <taxon>Viridiplantae</taxon>
        <taxon>Streptophyta</taxon>
        <taxon>Embryophyta</taxon>
        <taxon>Tracheophyta</taxon>
        <taxon>Spermatophyta</taxon>
        <taxon>Magnoliopsida</taxon>
        <taxon>Liliopsida</taxon>
        <taxon>Poales</taxon>
        <taxon>Poaceae</taxon>
        <taxon>PACMAD clade</taxon>
        <taxon>Panicoideae</taxon>
        <taxon>Andropogonodae</taxon>
        <taxon>Andropogoneae</taxon>
        <taxon>Saccharinae</taxon>
        <taxon>Miscanthus</taxon>
    </lineage>
</organism>
<dbReference type="AlphaFoldDB" id="A0A811MI53"/>
<feature type="compositionally biased region" description="Pro residues" evidence="1">
    <location>
        <begin position="72"/>
        <end position="81"/>
    </location>
</feature>
<proteinExistence type="predicted"/>
<evidence type="ECO:0000313" key="4">
    <source>
        <dbReference type="Proteomes" id="UP000604825"/>
    </source>
</evidence>
<dbReference type="OrthoDB" id="8061723at2759"/>
<gene>
    <name evidence="3" type="ORF">NCGR_LOCUS4287</name>
</gene>
<comment type="caution">
    <text evidence="3">The sequence shown here is derived from an EMBL/GenBank/DDBJ whole genome shotgun (WGS) entry which is preliminary data.</text>
</comment>
<keyword evidence="4" id="KW-1185">Reference proteome</keyword>
<dbReference type="GO" id="GO:0008270">
    <property type="term" value="F:zinc ion binding"/>
    <property type="evidence" value="ECO:0007669"/>
    <property type="project" value="InterPro"/>
</dbReference>
<feature type="compositionally biased region" description="Polar residues" evidence="1">
    <location>
        <begin position="50"/>
        <end position="69"/>
    </location>
</feature>
<dbReference type="Proteomes" id="UP000604825">
    <property type="component" value="Unassembled WGS sequence"/>
</dbReference>
<accession>A0A811MI53</accession>
<evidence type="ECO:0000256" key="1">
    <source>
        <dbReference type="SAM" id="MobiDB-lite"/>
    </source>
</evidence>
<dbReference type="EMBL" id="CAJGYO010000001">
    <property type="protein sequence ID" value="CAD6206604.1"/>
    <property type="molecule type" value="Genomic_DNA"/>
</dbReference>
<feature type="region of interest" description="Disordered" evidence="1">
    <location>
        <begin position="279"/>
        <end position="327"/>
    </location>
</feature>
<feature type="compositionally biased region" description="Basic residues" evidence="1">
    <location>
        <begin position="84"/>
        <end position="97"/>
    </location>
</feature>
<dbReference type="GO" id="GO:0003676">
    <property type="term" value="F:nucleic acid binding"/>
    <property type="evidence" value="ECO:0007669"/>
    <property type="project" value="InterPro"/>
</dbReference>
<evidence type="ECO:0000313" key="3">
    <source>
        <dbReference type="EMBL" id="CAD6206604.1"/>
    </source>
</evidence>
<evidence type="ECO:0000259" key="2">
    <source>
        <dbReference type="SMART" id="SM00343"/>
    </source>
</evidence>
<name>A0A811MI53_9POAL</name>
<feature type="compositionally biased region" description="Basic and acidic residues" evidence="1">
    <location>
        <begin position="98"/>
        <end position="107"/>
    </location>
</feature>
<feature type="compositionally biased region" description="Polar residues" evidence="1">
    <location>
        <begin position="280"/>
        <end position="291"/>
    </location>
</feature>
<sequence>MGERVVAPDNPGDGRVVAGTCCAEARSGGPPAPAPLNPPTSAVTPHCLHHQTSSAKGPLTLTATHNSTKLPPLLPSPPPPAETHRHRHRHRCRRRDLRKQFTADRKNNKSRKSARRKVVQVSVRLGIEFQSLVLKDLCSDVVTPEPSSNSGAFWITPPFRSPRFSVVSISNMLSFFLCAPPHRVRASAVEPSVVCARVASENVASFILTRRELKLHKCIFTLHASLPAASAMVGQLREEEDFTPRHPPLPGVTELSNSCAMLGARGGVDLKRLDVERSPNLATVPSDSTRSYDAPLPPVLSPAREQRDGEQSQGKEPHAAANVSGQVKAAPHHPFNAAANGSKKTYAEALLSYGISTTSGSERSKGKRRPAPFVPPSVGCFRCISSSHMVRDCRDPLGCRRCGGDGHRQFQCSMPVACRRQTPFTHHHLASARHVRLPVPIPVNAAVPCVPQTLPPLPPPEQGDAAGVSR</sequence>
<feature type="domain" description="CCHC-type" evidence="2">
    <location>
        <begin position="379"/>
        <end position="395"/>
    </location>
</feature>
<feature type="region of interest" description="Disordered" evidence="1">
    <location>
        <begin position="48"/>
        <end position="116"/>
    </location>
</feature>
<dbReference type="SUPFAM" id="SSF57756">
    <property type="entry name" value="Retrovirus zinc finger-like domains"/>
    <property type="match status" value="1"/>
</dbReference>
<reference evidence="3" key="1">
    <citation type="submission" date="2020-10" db="EMBL/GenBank/DDBJ databases">
        <authorList>
            <person name="Han B."/>
            <person name="Lu T."/>
            <person name="Zhao Q."/>
            <person name="Huang X."/>
            <person name="Zhao Y."/>
        </authorList>
    </citation>
    <scope>NUCLEOTIDE SEQUENCE</scope>
</reference>
<protein>
    <recommendedName>
        <fullName evidence="2">CCHC-type domain-containing protein</fullName>
    </recommendedName>
</protein>